<proteinExistence type="predicted"/>
<protein>
    <submittedName>
        <fullName evidence="2">Uncharacterized protein DUF4376</fullName>
    </submittedName>
</protein>
<dbReference type="RefSeq" id="WP_097142216.1">
    <property type="nucleotide sequence ID" value="NZ_OBQD01000018.1"/>
</dbReference>
<evidence type="ECO:0000313" key="3">
    <source>
        <dbReference type="Proteomes" id="UP000219167"/>
    </source>
</evidence>
<dbReference type="Proteomes" id="UP000219167">
    <property type="component" value="Unassembled WGS sequence"/>
</dbReference>
<sequence>MRFDIREDQSGRADRVNAERDRRIVAGLVFGGILYQTRDQDRENIAGAGALAIAAIMNGAQPGDYRWHGGDTDFTWIAADNSLHVMDAPTLIALGNAVVNHKAALIHAARVIKDMNPIPADFANDTYWP</sequence>
<dbReference type="OrthoDB" id="7870359at2"/>
<accession>A0A285UVS8</accession>
<evidence type="ECO:0000313" key="2">
    <source>
        <dbReference type="EMBL" id="SOC45777.1"/>
    </source>
</evidence>
<evidence type="ECO:0000259" key="1">
    <source>
        <dbReference type="Pfam" id="PF14301"/>
    </source>
</evidence>
<name>A0A285UVS8_9HYPH</name>
<gene>
    <name evidence="2" type="ORF">SAMN05892877_1183</name>
</gene>
<dbReference type="EMBL" id="OBQD01000018">
    <property type="protein sequence ID" value="SOC45777.1"/>
    <property type="molecule type" value="Genomic_DNA"/>
</dbReference>
<feature type="domain" description="DUF4376" evidence="1">
    <location>
        <begin position="12"/>
        <end position="115"/>
    </location>
</feature>
<reference evidence="2 3" key="1">
    <citation type="submission" date="2017-08" db="EMBL/GenBank/DDBJ databases">
        <authorList>
            <person name="de Groot N.N."/>
        </authorList>
    </citation>
    <scope>NUCLEOTIDE SEQUENCE [LARGE SCALE GENOMIC DNA]</scope>
    <source>
        <strain evidence="2 3">JC85</strain>
    </source>
</reference>
<dbReference type="AlphaFoldDB" id="A0A285UVS8"/>
<dbReference type="InterPro" id="IPR025484">
    <property type="entry name" value="DUF4376"/>
</dbReference>
<organism evidence="2 3">
    <name type="scientific">Rhizobium subbaraonis</name>
    <dbReference type="NCBI Taxonomy" id="908946"/>
    <lineage>
        <taxon>Bacteria</taxon>
        <taxon>Pseudomonadati</taxon>
        <taxon>Pseudomonadota</taxon>
        <taxon>Alphaproteobacteria</taxon>
        <taxon>Hyphomicrobiales</taxon>
        <taxon>Rhizobiaceae</taxon>
        <taxon>Rhizobium/Agrobacterium group</taxon>
        <taxon>Rhizobium</taxon>
    </lineage>
</organism>
<keyword evidence="3" id="KW-1185">Reference proteome</keyword>
<dbReference type="Pfam" id="PF14301">
    <property type="entry name" value="DUF4376"/>
    <property type="match status" value="1"/>
</dbReference>